<keyword evidence="7" id="KW-1185">Reference proteome</keyword>
<dbReference type="PROSITE" id="PS50931">
    <property type="entry name" value="HTH_LYSR"/>
    <property type="match status" value="1"/>
</dbReference>
<dbReference type="Gene3D" id="3.40.190.290">
    <property type="match status" value="1"/>
</dbReference>
<evidence type="ECO:0000259" key="5">
    <source>
        <dbReference type="PROSITE" id="PS50931"/>
    </source>
</evidence>
<dbReference type="InterPro" id="IPR000847">
    <property type="entry name" value="LysR_HTH_N"/>
</dbReference>
<keyword evidence="3" id="KW-0238">DNA-binding</keyword>
<protein>
    <submittedName>
        <fullName evidence="6">LysR family transcriptional regulator</fullName>
    </submittedName>
</protein>
<organism evidence="6 7">
    <name type="scientific">Aquamicrobium zhengzhouense</name>
    <dbReference type="NCBI Taxonomy" id="2781738"/>
    <lineage>
        <taxon>Bacteria</taxon>
        <taxon>Pseudomonadati</taxon>
        <taxon>Pseudomonadota</taxon>
        <taxon>Alphaproteobacteria</taxon>
        <taxon>Hyphomicrobiales</taxon>
        <taxon>Phyllobacteriaceae</taxon>
        <taxon>Aquamicrobium</taxon>
    </lineage>
</organism>
<dbReference type="Gene3D" id="1.10.10.10">
    <property type="entry name" value="Winged helix-like DNA-binding domain superfamily/Winged helix DNA-binding domain"/>
    <property type="match status" value="1"/>
</dbReference>
<comment type="similarity">
    <text evidence="1">Belongs to the LysR transcriptional regulatory family.</text>
</comment>
<dbReference type="InterPro" id="IPR050950">
    <property type="entry name" value="HTH-type_LysR_regulators"/>
</dbReference>
<dbReference type="PANTHER" id="PTHR30419:SF8">
    <property type="entry name" value="NITROGEN ASSIMILATION TRANSCRIPTIONAL ACTIVATOR-RELATED"/>
    <property type="match status" value="1"/>
</dbReference>
<evidence type="ECO:0000256" key="2">
    <source>
        <dbReference type="ARBA" id="ARBA00023015"/>
    </source>
</evidence>
<dbReference type="RefSeq" id="WP_198477939.1">
    <property type="nucleotide sequence ID" value="NZ_JADGMQ010000016.1"/>
</dbReference>
<dbReference type="EMBL" id="JADGMQ010000016">
    <property type="protein sequence ID" value="MBI1622398.1"/>
    <property type="molecule type" value="Genomic_DNA"/>
</dbReference>
<evidence type="ECO:0000256" key="4">
    <source>
        <dbReference type="ARBA" id="ARBA00023163"/>
    </source>
</evidence>
<dbReference type="InterPro" id="IPR036390">
    <property type="entry name" value="WH_DNA-bd_sf"/>
</dbReference>
<dbReference type="Proteomes" id="UP000601789">
    <property type="component" value="Unassembled WGS sequence"/>
</dbReference>
<feature type="domain" description="HTH lysR-type" evidence="5">
    <location>
        <begin position="18"/>
        <end position="75"/>
    </location>
</feature>
<evidence type="ECO:0000313" key="6">
    <source>
        <dbReference type="EMBL" id="MBI1622398.1"/>
    </source>
</evidence>
<dbReference type="SUPFAM" id="SSF53850">
    <property type="entry name" value="Periplasmic binding protein-like II"/>
    <property type="match status" value="1"/>
</dbReference>
<proteinExistence type="inferred from homology"/>
<gene>
    <name evidence="6" type="ORF">IOD40_17190</name>
</gene>
<name>A0ABS0SGG4_9HYPH</name>
<dbReference type="InterPro" id="IPR036388">
    <property type="entry name" value="WH-like_DNA-bd_sf"/>
</dbReference>
<sequence length="331" mass="36243">MPNSDPRHFQHVLVRKGLKFSHLRLLAVLRETGQIGAAALQVGMTQPAASRLLSQLEEMLGAPIFRRHARGVSLTEAGIIMAEQAARTLRELDLSQERVLQAVQGTRGLVRIGSVTGPSLELILPLVREMRVSAPAVELAVQVDTSNKLAEALVAGDLDFYVGRIPEGADAQPFWVYDIGYEPIGLVVRADHPLTRVENLTLEQCVEYDWVTQPAGGLLRRTAEDYLLSQGLQLPRRILATASTLFTLALLQKTNAIAPLARAVAEFFIDSSGLGSRLAILPVAPDLIVKTYSVIRRQEQDLSPAAQSILNALLKRARTSRSLQEKREAAE</sequence>
<evidence type="ECO:0000256" key="3">
    <source>
        <dbReference type="ARBA" id="ARBA00023125"/>
    </source>
</evidence>
<keyword evidence="4" id="KW-0804">Transcription</keyword>
<accession>A0ABS0SGG4</accession>
<dbReference type="PANTHER" id="PTHR30419">
    <property type="entry name" value="HTH-TYPE TRANSCRIPTIONAL REGULATOR YBHD"/>
    <property type="match status" value="1"/>
</dbReference>
<evidence type="ECO:0000256" key="1">
    <source>
        <dbReference type="ARBA" id="ARBA00009437"/>
    </source>
</evidence>
<dbReference type="Pfam" id="PF03466">
    <property type="entry name" value="LysR_substrate"/>
    <property type="match status" value="1"/>
</dbReference>
<evidence type="ECO:0000313" key="7">
    <source>
        <dbReference type="Proteomes" id="UP000601789"/>
    </source>
</evidence>
<dbReference type="SUPFAM" id="SSF46785">
    <property type="entry name" value="Winged helix' DNA-binding domain"/>
    <property type="match status" value="1"/>
</dbReference>
<comment type="caution">
    <text evidence="6">The sequence shown here is derived from an EMBL/GenBank/DDBJ whole genome shotgun (WGS) entry which is preliminary data.</text>
</comment>
<dbReference type="PRINTS" id="PR00039">
    <property type="entry name" value="HTHLYSR"/>
</dbReference>
<reference evidence="6 7" key="1">
    <citation type="submission" date="2020-10" db="EMBL/GenBank/DDBJ databases">
        <title>Aquamicrobium zhengzhouensis sp. nov., a exopolysaccharide producing bacterium isolated from farmland soil.</title>
        <authorList>
            <person name="Wang X."/>
        </authorList>
    </citation>
    <scope>NUCLEOTIDE SEQUENCE [LARGE SCALE GENOMIC DNA]</scope>
    <source>
        <strain evidence="7">cd-1</strain>
    </source>
</reference>
<dbReference type="InterPro" id="IPR005119">
    <property type="entry name" value="LysR_subst-bd"/>
</dbReference>
<dbReference type="Pfam" id="PF00126">
    <property type="entry name" value="HTH_1"/>
    <property type="match status" value="1"/>
</dbReference>
<keyword evidence="2" id="KW-0805">Transcription regulation</keyword>